<keyword evidence="1" id="KW-1133">Transmembrane helix</keyword>
<evidence type="ECO:0000313" key="2">
    <source>
        <dbReference type="EMBL" id="KAG7358511.1"/>
    </source>
</evidence>
<evidence type="ECO:0000313" key="3">
    <source>
        <dbReference type="Proteomes" id="UP000693970"/>
    </source>
</evidence>
<keyword evidence="1" id="KW-0812">Transmembrane</keyword>
<dbReference type="AlphaFoldDB" id="A0A9K3PT72"/>
<keyword evidence="3" id="KW-1185">Reference proteome</keyword>
<accession>A0A9K3PT72</accession>
<dbReference type="EMBL" id="JAGRRH010000014">
    <property type="protein sequence ID" value="KAG7358511.1"/>
    <property type="molecule type" value="Genomic_DNA"/>
</dbReference>
<gene>
    <name evidence="2" type="ORF">IV203_015100</name>
</gene>
<proteinExistence type="predicted"/>
<comment type="caution">
    <text evidence="2">The sequence shown here is derived from an EMBL/GenBank/DDBJ whole genome shotgun (WGS) entry which is preliminary data.</text>
</comment>
<reference evidence="2" key="2">
    <citation type="submission" date="2021-04" db="EMBL/GenBank/DDBJ databases">
        <authorList>
            <person name="Podell S."/>
        </authorList>
    </citation>
    <scope>NUCLEOTIDE SEQUENCE</scope>
    <source>
        <strain evidence="2">Hildebrandi</strain>
    </source>
</reference>
<reference evidence="2" key="1">
    <citation type="journal article" date="2021" name="Sci. Rep.">
        <title>Diploid genomic architecture of Nitzschia inconspicua, an elite biomass production diatom.</title>
        <authorList>
            <person name="Oliver A."/>
            <person name="Podell S."/>
            <person name="Pinowska A."/>
            <person name="Traller J.C."/>
            <person name="Smith S.R."/>
            <person name="McClure R."/>
            <person name="Beliaev A."/>
            <person name="Bohutskyi P."/>
            <person name="Hill E.A."/>
            <person name="Rabines A."/>
            <person name="Zheng H."/>
            <person name="Allen L.Z."/>
            <person name="Kuo A."/>
            <person name="Grigoriev I.V."/>
            <person name="Allen A.E."/>
            <person name="Hazlebeck D."/>
            <person name="Allen E.E."/>
        </authorList>
    </citation>
    <scope>NUCLEOTIDE SEQUENCE</scope>
    <source>
        <strain evidence="2">Hildebrandi</strain>
    </source>
</reference>
<sequence length="418" mass="47541">MRYLRRQGEKSSKTENGTISCYNTRHCCRKSKCIAPVSKLVVPIALLCFAMSHLVIITPTFMLTQAKVTAGLLSYENLKPRIPIMEPKRIISASHAVNNNSGTRSDTDTDIAVFYNLFVDPQANWLEIARVKRLVKDQLTLKQSWHKVYVNSIGLEVDSMFDNISDATLLKHFSEGSEIITLCSIYDYCQKYPTRKAIYLHSKGSYHPEPENEVLRQFLTRGALSEAAANANPSQCNVVSSRFSPTPHPHTPGNMWLAHCNYIKDLIPPNEFTGRMAHVENITQTSHVDFYVGSGRFAAEHWIHSHPSVKPCDLYTDTTYQWGYEGLTGTSGAQDGDFELKAAPRLPWSATETGFMGEFGKHLKHRLAEYKFLYGILPDSSWWGWKLWREEFRVLFNDTIPSINDESIRFVPIENPQL</sequence>
<keyword evidence="1" id="KW-0472">Membrane</keyword>
<protein>
    <submittedName>
        <fullName evidence="2">Uncharacterized protein</fullName>
    </submittedName>
</protein>
<dbReference type="OrthoDB" id="46613at2759"/>
<organism evidence="2 3">
    <name type="scientific">Nitzschia inconspicua</name>
    <dbReference type="NCBI Taxonomy" id="303405"/>
    <lineage>
        <taxon>Eukaryota</taxon>
        <taxon>Sar</taxon>
        <taxon>Stramenopiles</taxon>
        <taxon>Ochrophyta</taxon>
        <taxon>Bacillariophyta</taxon>
        <taxon>Bacillariophyceae</taxon>
        <taxon>Bacillariophycidae</taxon>
        <taxon>Bacillariales</taxon>
        <taxon>Bacillariaceae</taxon>
        <taxon>Nitzschia</taxon>
    </lineage>
</organism>
<name>A0A9K3PT72_9STRA</name>
<dbReference type="Proteomes" id="UP000693970">
    <property type="component" value="Unassembled WGS sequence"/>
</dbReference>
<feature type="transmembrane region" description="Helical" evidence="1">
    <location>
        <begin position="40"/>
        <end position="63"/>
    </location>
</feature>
<evidence type="ECO:0000256" key="1">
    <source>
        <dbReference type="SAM" id="Phobius"/>
    </source>
</evidence>